<dbReference type="EMBL" id="MAYM02000484">
    <property type="protein sequence ID" value="RLN38169.1"/>
    <property type="molecule type" value="Genomic_DNA"/>
</dbReference>
<organism evidence="4 5">
    <name type="scientific">Phytophthora kernoviae</name>
    <dbReference type="NCBI Taxonomy" id="325452"/>
    <lineage>
        <taxon>Eukaryota</taxon>
        <taxon>Sar</taxon>
        <taxon>Stramenopiles</taxon>
        <taxon>Oomycota</taxon>
        <taxon>Peronosporomycetes</taxon>
        <taxon>Peronosporales</taxon>
        <taxon>Peronosporaceae</taxon>
        <taxon>Phytophthora</taxon>
    </lineage>
</organism>
<sequence length="364" mass="40745">MAEYNTPELLRKPLDRIVLQLKGRLNQFGVPSALLTQALDAPDLSHIDGAYKLLAHFDAIDSEEEENSRLTSQLSSSMNPMDELATLAYQRPIVSIYSYTVPKNLEEKNEESFNSEMSKAVVSRMSFPVSLLYYICGEKFPVNLGIQSSSEERELAFKFRVSSSNSSGLTWRQQKDGVKASTGSRSLFSLPIRPLKMKKGEETKLRAVYADRLFTGDETKMFCANYTLLPPDIIGYYPIMLLLTAPRHANIRLHMDPIAGEILLVKVGSQEAIFPLKMALRVEALATINAVRAALSDALNASQTARKICASDLLALSEDSLFVTKENKVNAKRCEWRALTMDKLDKETLKEGETPARFPELHML</sequence>
<dbReference type="Proteomes" id="UP000285624">
    <property type="component" value="Unassembled WGS sequence"/>
</dbReference>
<evidence type="ECO:0000313" key="2">
    <source>
        <dbReference type="EMBL" id="KAG2525616.1"/>
    </source>
</evidence>
<name>A0A3R7J9M6_9STRA</name>
<protein>
    <submittedName>
        <fullName evidence="4">Uncharacterized protein</fullName>
    </submittedName>
</protein>
<evidence type="ECO:0000313" key="4">
    <source>
        <dbReference type="EMBL" id="RLN82451.1"/>
    </source>
</evidence>
<gene>
    <name evidence="3" type="ORF">BBI17_002885</name>
    <name evidence="4" type="ORF">BBO99_00002893</name>
    <name evidence="1" type="ORF">JM16_002303</name>
    <name evidence="2" type="ORF">JM18_002369</name>
</gene>
<dbReference type="EMBL" id="JPWV03000129">
    <property type="protein sequence ID" value="KAG2523830.1"/>
    <property type="molecule type" value="Genomic_DNA"/>
</dbReference>
<accession>A0A3R7J9M6</accession>
<reference evidence="5 6" key="2">
    <citation type="submission" date="2018-07" db="EMBL/GenBank/DDBJ databases">
        <title>Genome sequencing of oomycete isolates from Chile give support for New Zealand origin for Phytophthora kernoviae and make available the first Nothophytophthora sp. genome.</title>
        <authorList>
            <person name="Studholme D.J."/>
            <person name="Sanfuentes E."/>
            <person name="Panda P."/>
            <person name="Hill R."/>
            <person name="Sambles C."/>
            <person name="Grant M."/>
            <person name="Williams N.M."/>
            <person name="Mcdougal R.L."/>
        </authorList>
    </citation>
    <scope>NUCLEOTIDE SEQUENCE [LARGE SCALE GENOMIC DNA]</scope>
    <source>
        <strain evidence="3">Chile2</strain>
        <strain evidence="4">Chile4</strain>
    </source>
</reference>
<dbReference type="EMBL" id="JPWU03000120">
    <property type="protein sequence ID" value="KAG2525616.1"/>
    <property type="molecule type" value="Genomic_DNA"/>
</dbReference>
<dbReference type="STRING" id="325452.A0A3R7J9M6"/>
<dbReference type="AlphaFoldDB" id="A0A3R7J9M6"/>
<dbReference type="Proteomes" id="UP000792063">
    <property type="component" value="Unassembled WGS sequence"/>
</dbReference>
<evidence type="ECO:0000313" key="6">
    <source>
        <dbReference type="Proteomes" id="UP000285883"/>
    </source>
</evidence>
<dbReference type="Proteomes" id="UP000285883">
    <property type="component" value="Unassembled WGS sequence"/>
</dbReference>
<evidence type="ECO:0000313" key="5">
    <source>
        <dbReference type="Proteomes" id="UP000285624"/>
    </source>
</evidence>
<proteinExistence type="predicted"/>
<reference evidence="1" key="1">
    <citation type="journal article" date="2015" name="Genom Data">
        <title>Genome sequences of six Phytophthora species associated with forests in New Zealand.</title>
        <authorList>
            <person name="Studholme D.J."/>
            <person name="McDougal R.L."/>
            <person name="Sambles C."/>
            <person name="Hansen E."/>
            <person name="Hardy G."/>
            <person name="Grant M."/>
            <person name="Ganley R.J."/>
            <person name="Williams N.M."/>
        </authorList>
    </citation>
    <scope>NUCLEOTIDE SEQUENCE</scope>
    <source>
        <strain evidence="1">NZFS 2646</strain>
        <strain evidence="2">NZFS 3630</strain>
    </source>
</reference>
<evidence type="ECO:0000313" key="1">
    <source>
        <dbReference type="EMBL" id="KAG2523830.1"/>
    </source>
</evidence>
<comment type="caution">
    <text evidence="4">The sequence shown here is derived from an EMBL/GenBank/DDBJ whole genome shotgun (WGS) entry which is preliminary data.</text>
</comment>
<keyword evidence="5" id="KW-1185">Reference proteome</keyword>
<reference evidence="1" key="3">
    <citation type="submission" date="2020-06" db="EMBL/GenBank/DDBJ databases">
        <authorList>
            <person name="Studholme D.J."/>
        </authorList>
    </citation>
    <scope>NUCLEOTIDE SEQUENCE</scope>
    <source>
        <strain evidence="1">NZFS 2646</strain>
        <strain evidence="2">NZFS 3630</strain>
    </source>
</reference>
<dbReference type="Proteomes" id="UP000785171">
    <property type="component" value="Unassembled WGS sequence"/>
</dbReference>
<dbReference type="EMBL" id="MBDN02000053">
    <property type="protein sequence ID" value="RLN82451.1"/>
    <property type="molecule type" value="Genomic_DNA"/>
</dbReference>
<evidence type="ECO:0000313" key="3">
    <source>
        <dbReference type="EMBL" id="RLN38169.1"/>
    </source>
</evidence>